<dbReference type="HOGENOM" id="CLU_132518_0_0_7"/>
<dbReference type="EMBL" id="CP007772">
    <property type="protein sequence ID" value="AJC90548.1"/>
    <property type="molecule type" value="Genomic_DNA"/>
</dbReference>
<reference evidence="1 2" key="1">
    <citation type="journal article" date="2014" name="Genome Biol. Evol.">
        <title>Comparative Genomics of the Campylobacter lari Group.</title>
        <authorList>
            <person name="Miller W.G."/>
            <person name="Yee E."/>
            <person name="Chapman M.H."/>
            <person name="Smith T.P."/>
            <person name="Bono J.L."/>
            <person name="Huynh S."/>
            <person name="Parker C.T."/>
            <person name="Vandamme P."/>
            <person name="Luong K."/>
            <person name="Korlach J."/>
        </authorList>
    </citation>
    <scope>NUCLEOTIDE SEQUENCE [LARGE SCALE GENOMIC DNA]</scope>
    <source>
        <strain evidence="1 2">LMG 24374</strain>
    </source>
</reference>
<dbReference type="OrthoDB" id="5363397at2"/>
<sequence length="168" mass="19487">MAIKIFAILMGLFAFVMVILSTQDPYLFAIKPQKVDVANMQAFDVLDYELNTTTTKASYQASRWVKYQDKDIFDDFKVQALDYNLSSKLLIRNDEKSILEGNVSYFDKNQTSIFTQKAVYNMKDKILFSNDTFKAYIGVNEVFGNSFLYNVDQKELKIQGIKAWFLEQ</sequence>
<organism evidence="1 2">
    <name type="scientific">Campylobacter subantarcticus LMG 24374</name>
    <dbReference type="NCBI Taxonomy" id="1388751"/>
    <lineage>
        <taxon>Bacteria</taxon>
        <taxon>Pseudomonadati</taxon>
        <taxon>Campylobacterota</taxon>
        <taxon>Epsilonproteobacteria</taxon>
        <taxon>Campylobacterales</taxon>
        <taxon>Campylobacteraceae</taxon>
        <taxon>Campylobacter</taxon>
    </lineage>
</organism>
<dbReference type="AlphaFoldDB" id="A0A0A8H8U6"/>
<evidence type="ECO:0000313" key="2">
    <source>
        <dbReference type="Proteomes" id="UP000031135"/>
    </source>
</evidence>
<evidence type="ECO:0000313" key="1">
    <source>
        <dbReference type="EMBL" id="AJC90548.1"/>
    </source>
</evidence>
<name>A0A0A8H8U6_9BACT</name>
<dbReference type="Proteomes" id="UP000031135">
    <property type="component" value="Chromosome"/>
</dbReference>
<dbReference type="KEGG" id="csm:CSUB8521_0697"/>
<gene>
    <name evidence="1" type="ORF">CSUB8521_0697</name>
</gene>
<proteinExistence type="predicted"/>
<dbReference type="RefSeq" id="WP_039663421.1">
    <property type="nucleotide sequence ID" value="NZ_CP007772.1"/>
</dbReference>
<accession>A0A0A8H8U6</accession>
<protein>
    <submittedName>
        <fullName evidence="1">Putative lipooligosaccharide transport system, substrate-binding component (LptC family)</fullName>
    </submittedName>
</protein>